<keyword evidence="2" id="KW-1185">Reference proteome</keyword>
<dbReference type="AlphaFoldDB" id="A0A8X6PWG8"/>
<dbReference type="Proteomes" id="UP000887013">
    <property type="component" value="Unassembled WGS sequence"/>
</dbReference>
<dbReference type="EMBL" id="BMAW01025606">
    <property type="protein sequence ID" value="GFT93243.1"/>
    <property type="molecule type" value="Genomic_DNA"/>
</dbReference>
<name>A0A8X6PWG8_NEPPI</name>
<sequence>MSQQPLELSTNIDLYLFIGKCIHAVISTISKRCPKANNKYLENYDPSNPSKYIIYLYTNNLYGWAISQALPFGDFKWISPDTFNKEQILSIHENSEVGYISEVDLVYPIELYNMHYDYALAPEKY</sequence>
<protein>
    <recommendedName>
        <fullName evidence="3">DNA-directed DNA polymerase</fullName>
    </recommendedName>
</protein>
<comment type="caution">
    <text evidence="1">The sequence shown here is derived from an EMBL/GenBank/DDBJ whole genome shotgun (WGS) entry which is preliminary data.</text>
</comment>
<organism evidence="1 2">
    <name type="scientific">Nephila pilipes</name>
    <name type="common">Giant wood spider</name>
    <name type="synonym">Nephila maculata</name>
    <dbReference type="NCBI Taxonomy" id="299642"/>
    <lineage>
        <taxon>Eukaryota</taxon>
        <taxon>Metazoa</taxon>
        <taxon>Ecdysozoa</taxon>
        <taxon>Arthropoda</taxon>
        <taxon>Chelicerata</taxon>
        <taxon>Arachnida</taxon>
        <taxon>Araneae</taxon>
        <taxon>Araneomorphae</taxon>
        <taxon>Entelegynae</taxon>
        <taxon>Araneoidea</taxon>
        <taxon>Nephilidae</taxon>
        <taxon>Nephila</taxon>
    </lineage>
</organism>
<evidence type="ECO:0000313" key="2">
    <source>
        <dbReference type="Proteomes" id="UP000887013"/>
    </source>
</evidence>
<evidence type="ECO:0000313" key="1">
    <source>
        <dbReference type="EMBL" id="GFT93243.1"/>
    </source>
</evidence>
<evidence type="ECO:0008006" key="3">
    <source>
        <dbReference type="Google" id="ProtNLM"/>
    </source>
</evidence>
<reference evidence="1" key="1">
    <citation type="submission" date="2020-08" db="EMBL/GenBank/DDBJ databases">
        <title>Multicomponent nature underlies the extraordinary mechanical properties of spider dragline silk.</title>
        <authorList>
            <person name="Kono N."/>
            <person name="Nakamura H."/>
            <person name="Mori M."/>
            <person name="Yoshida Y."/>
            <person name="Ohtoshi R."/>
            <person name="Malay A.D."/>
            <person name="Moran D.A.P."/>
            <person name="Tomita M."/>
            <person name="Numata K."/>
            <person name="Arakawa K."/>
        </authorList>
    </citation>
    <scope>NUCLEOTIDE SEQUENCE</scope>
</reference>
<gene>
    <name evidence="1" type="primary">X975_16856</name>
    <name evidence="1" type="ORF">NPIL_452571</name>
</gene>
<proteinExistence type="predicted"/>
<accession>A0A8X6PWG8</accession>
<dbReference type="OrthoDB" id="8030979at2759"/>